<dbReference type="GO" id="GO:0046872">
    <property type="term" value="F:metal ion binding"/>
    <property type="evidence" value="ECO:0007669"/>
    <property type="project" value="UniProtKB-KW"/>
</dbReference>
<protein>
    <recommendedName>
        <fullName evidence="3">VOC domain-containing protein</fullName>
    </recommendedName>
</protein>
<dbReference type="PANTHER" id="PTHR43048">
    <property type="entry name" value="METHYLMALONYL-COA EPIMERASE"/>
    <property type="match status" value="1"/>
</dbReference>
<dbReference type="CDD" id="cd07249">
    <property type="entry name" value="MMCE"/>
    <property type="match status" value="1"/>
</dbReference>
<dbReference type="AlphaFoldDB" id="A0A381T275"/>
<dbReference type="InterPro" id="IPR017515">
    <property type="entry name" value="MeMalonyl-CoA_epimerase"/>
</dbReference>
<dbReference type="InterPro" id="IPR037523">
    <property type="entry name" value="VOC_core"/>
</dbReference>
<dbReference type="PROSITE" id="PS51819">
    <property type="entry name" value="VOC"/>
    <property type="match status" value="1"/>
</dbReference>
<dbReference type="GO" id="GO:0046491">
    <property type="term" value="P:L-methylmalonyl-CoA metabolic process"/>
    <property type="evidence" value="ECO:0007669"/>
    <property type="project" value="TreeGrafter"/>
</dbReference>
<evidence type="ECO:0000256" key="1">
    <source>
        <dbReference type="ARBA" id="ARBA00009308"/>
    </source>
</evidence>
<reference evidence="4" key="1">
    <citation type="submission" date="2018-05" db="EMBL/GenBank/DDBJ databases">
        <authorList>
            <person name="Lanie J.A."/>
            <person name="Ng W.-L."/>
            <person name="Kazmierczak K.M."/>
            <person name="Andrzejewski T.M."/>
            <person name="Davidsen T.M."/>
            <person name="Wayne K.J."/>
            <person name="Tettelin H."/>
            <person name="Glass J.I."/>
            <person name="Rusch D."/>
            <person name="Podicherti R."/>
            <person name="Tsui H.-C.T."/>
            <person name="Winkler M.E."/>
        </authorList>
    </citation>
    <scope>NUCLEOTIDE SEQUENCE</scope>
</reference>
<dbReference type="PANTHER" id="PTHR43048:SF3">
    <property type="entry name" value="METHYLMALONYL-COA EPIMERASE, MITOCHONDRIAL"/>
    <property type="match status" value="1"/>
</dbReference>
<gene>
    <name evidence="4" type="ORF">METZ01_LOCUS63150</name>
</gene>
<dbReference type="InterPro" id="IPR051785">
    <property type="entry name" value="MMCE/EMCE_epimerase"/>
</dbReference>
<name>A0A381T275_9ZZZZ</name>
<proteinExistence type="inferred from homology"/>
<dbReference type="GO" id="GO:0004493">
    <property type="term" value="F:methylmalonyl-CoA epimerase activity"/>
    <property type="evidence" value="ECO:0007669"/>
    <property type="project" value="TreeGrafter"/>
</dbReference>
<accession>A0A381T275</accession>
<dbReference type="Pfam" id="PF13669">
    <property type="entry name" value="Glyoxalase_4"/>
    <property type="match status" value="1"/>
</dbReference>
<dbReference type="EMBL" id="UINC01003914">
    <property type="protein sequence ID" value="SVA10296.1"/>
    <property type="molecule type" value="Genomic_DNA"/>
</dbReference>
<feature type="non-terminal residue" evidence="4">
    <location>
        <position position="1"/>
    </location>
</feature>
<evidence type="ECO:0000259" key="3">
    <source>
        <dbReference type="PROSITE" id="PS51819"/>
    </source>
</evidence>
<dbReference type="Gene3D" id="3.10.180.10">
    <property type="entry name" value="2,3-Dihydroxybiphenyl 1,2-Dioxygenase, domain 1"/>
    <property type="match status" value="1"/>
</dbReference>
<dbReference type="SUPFAM" id="SSF54593">
    <property type="entry name" value="Glyoxalase/Bleomycin resistance protein/Dihydroxybiphenyl dioxygenase"/>
    <property type="match status" value="1"/>
</dbReference>
<sequence>VLLTQIDHVAIAVHDLEAAIAYYRAAFGAEVHHREVVERDGVDEALLRVGESYIQLTTGTRPDSAITRFLEKRGEGIHHVGYRVDDCAEALEAIVAAGGRAIDVVPRPGSRGTTVAFVHPKGSFGTLIELVQE</sequence>
<keyword evidence="2" id="KW-0479">Metal-binding</keyword>
<evidence type="ECO:0000256" key="2">
    <source>
        <dbReference type="ARBA" id="ARBA00022723"/>
    </source>
</evidence>
<feature type="domain" description="VOC" evidence="3">
    <location>
        <begin position="5"/>
        <end position="133"/>
    </location>
</feature>
<dbReference type="NCBIfam" id="TIGR03081">
    <property type="entry name" value="metmalonyl_epim"/>
    <property type="match status" value="1"/>
</dbReference>
<comment type="similarity">
    <text evidence="1">Belongs to the methylmalonyl-CoA epimerase family.</text>
</comment>
<dbReference type="InterPro" id="IPR029068">
    <property type="entry name" value="Glyas_Bleomycin-R_OHBP_Dase"/>
</dbReference>
<evidence type="ECO:0000313" key="4">
    <source>
        <dbReference type="EMBL" id="SVA10296.1"/>
    </source>
</evidence>
<organism evidence="4">
    <name type="scientific">marine metagenome</name>
    <dbReference type="NCBI Taxonomy" id="408172"/>
    <lineage>
        <taxon>unclassified sequences</taxon>
        <taxon>metagenomes</taxon>
        <taxon>ecological metagenomes</taxon>
    </lineage>
</organism>